<accession>A0AA36M926</accession>
<dbReference type="PRINTS" id="PR00926">
    <property type="entry name" value="MITOCARRIER"/>
</dbReference>
<dbReference type="PANTHER" id="PTHR45635:SF38">
    <property type="entry name" value="ADP_ATP TRANSLOCASE"/>
    <property type="match status" value="1"/>
</dbReference>
<feature type="transmembrane region" description="Helical" evidence="10">
    <location>
        <begin position="234"/>
        <end position="253"/>
    </location>
</feature>
<dbReference type="PROSITE" id="PS50920">
    <property type="entry name" value="SOLCAR"/>
    <property type="match status" value="3"/>
</dbReference>
<evidence type="ECO:0000256" key="3">
    <source>
        <dbReference type="ARBA" id="ARBA00022448"/>
    </source>
</evidence>
<dbReference type="PRINTS" id="PR00927">
    <property type="entry name" value="ADPTRNSLCASE"/>
</dbReference>
<dbReference type="SUPFAM" id="SSF103506">
    <property type="entry name" value="Mitochondrial carrier"/>
    <property type="match status" value="1"/>
</dbReference>
<comment type="function">
    <text evidence="10">Catalyzes the exchange of ADP and ATP across the membrane.</text>
</comment>
<proteinExistence type="inferred from homology"/>
<dbReference type="Proteomes" id="UP001176961">
    <property type="component" value="Unassembled WGS sequence"/>
</dbReference>
<comment type="caution">
    <text evidence="10">Lacks conserved residue(s) required for the propagation of feature annotation.</text>
</comment>
<evidence type="ECO:0000256" key="9">
    <source>
        <dbReference type="RuleBase" id="RU000488"/>
    </source>
</evidence>
<dbReference type="InterPro" id="IPR018108">
    <property type="entry name" value="MCP_transmembrane"/>
</dbReference>
<feature type="repeat" description="Solcar" evidence="8">
    <location>
        <begin position="134"/>
        <end position="224"/>
    </location>
</feature>
<comment type="subcellular location">
    <subcellularLocation>
        <location evidence="1 10">Membrane</location>
        <topology evidence="1 10">Multi-pass membrane protein</topology>
    </subcellularLocation>
</comment>
<dbReference type="GO" id="GO:1901029">
    <property type="term" value="P:negative regulation of mitochondrial outer membrane permeabilization involved in apoptotic signaling pathway"/>
    <property type="evidence" value="ECO:0007669"/>
    <property type="project" value="TreeGrafter"/>
</dbReference>
<dbReference type="PANTHER" id="PTHR45635">
    <property type="entry name" value="ADP,ATP CARRIER PROTEIN 1-RELATED-RELATED"/>
    <property type="match status" value="1"/>
</dbReference>
<evidence type="ECO:0000313" key="13">
    <source>
        <dbReference type="Proteomes" id="UP001176961"/>
    </source>
</evidence>
<comment type="similarity">
    <text evidence="2 9">Belongs to the mitochondrial carrier (TC 2.A.29) family.</text>
</comment>
<feature type="transmembrane region" description="Helical" evidence="10">
    <location>
        <begin position="195"/>
        <end position="214"/>
    </location>
</feature>
<dbReference type="AlphaFoldDB" id="A0AA36M926"/>
<name>A0AA36M926_CYLNA</name>
<evidence type="ECO:0000256" key="2">
    <source>
        <dbReference type="ARBA" id="ARBA00006375"/>
    </source>
</evidence>
<keyword evidence="6 10" id="KW-1133">Transmembrane helix</keyword>
<comment type="caution">
    <text evidence="12">The sequence shown here is derived from an EMBL/GenBank/DDBJ whole genome shotgun (WGS) entry which is preliminary data.</text>
</comment>
<dbReference type="InterPro" id="IPR023395">
    <property type="entry name" value="MCP_dom_sf"/>
</dbReference>
<evidence type="ECO:0000256" key="4">
    <source>
        <dbReference type="ARBA" id="ARBA00022692"/>
    </source>
</evidence>
<dbReference type="GO" id="GO:0005471">
    <property type="term" value="F:ATP:ADP antiporter activity"/>
    <property type="evidence" value="ECO:0007669"/>
    <property type="project" value="UniProtKB-UniRule"/>
</dbReference>
<keyword evidence="13" id="KW-1185">Reference proteome</keyword>
<evidence type="ECO:0000256" key="8">
    <source>
        <dbReference type="PROSITE-ProRule" id="PRU00282"/>
    </source>
</evidence>
<dbReference type="InterPro" id="IPR002113">
    <property type="entry name" value="ADT_euk_type"/>
</dbReference>
<keyword evidence="4 8" id="KW-0812">Transmembrane</keyword>
<feature type="repeat" description="Solcar" evidence="8">
    <location>
        <begin position="29"/>
        <end position="121"/>
    </location>
</feature>
<dbReference type="InterPro" id="IPR002067">
    <property type="entry name" value="MCP"/>
</dbReference>
<protein>
    <recommendedName>
        <fullName evidence="10">ADP/ATP translocase</fullName>
    </recommendedName>
    <alternativeName>
        <fullName evidence="10">ADP,ATP carrier protein</fullName>
    </alternativeName>
</protein>
<feature type="repeat" description="Solcar" evidence="8">
    <location>
        <begin position="232"/>
        <end position="316"/>
    </location>
</feature>
<comment type="subunit">
    <text evidence="10">Monomer.</text>
</comment>
<gene>
    <name evidence="12" type="ORF">CYNAS_LOCUS15962</name>
</gene>
<organism evidence="12 13">
    <name type="scientific">Cylicocyclus nassatus</name>
    <name type="common">Nematode worm</name>
    <dbReference type="NCBI Taxonomy" id="53992"/>
    <lineage>
        <taxon>Eukaryota</taxon>
        <taxon>Metazoa</taxon>
        <taxon>Ecdysozoa</taxon>
        <taxon>Nematoda</taxon>
        <taxon>Chromadorea</taxon>
        <taxon>Rhabditida</taxon>
        <taxon>Rhabditina</taxon>
        <taxon>Rhabditomorpha</taxon>
        <taxon>Strongyloidea</taxon>
        <taxon>Strongylidae</taxon>
        <taxon>Cylicocyclus</taxon>
    </lineage>
</organism>
<dbReference type="GO" id="GO:0140021">
    <property type="term" value="P:mitochondrial ADP transmembrane transport"/>
    <property type="evidence" value="ECO:0007669"/>
    <property type="project" value="InterPro"/>
</dbReference>
<evidence type="ECO:0000256" key="10">
    <source>
        <dbReference type="RuleBase" id="RU368008"/>
    </source>
</evidence>
<feature type="region of interest" description="Disordered" evidence="11">
    <location>
        <begin position="1"/>
        <end position="25"/>
    </location>
</feature>
<evidence type="ECO:0000256" key="7">
    <source>
        <dbReference type="ARBA" id="ARBA00023136"/>
    </source>
</evidence>
<reference evidence="12" key="1">
    <citation type="submission" date="2023-07" db="EMBL/GenBank/DDBJ databases">
        <authorList>
            <consortium name="CYATHOMIX"/>
        </authorList>
    </citation>
    <scope>NUCLEOTIDE SEQUENCE</scope>
    <source>
        <strain evidence="12">N/A</strain>
    </source>
</reference>
<dbReference type="Gene3D" id="1.50.40.10">
    <property type="entry name" value="Mitochondrial carrier domain"/>
    <property type="match status" value="1"/>
</dbReference>
<keyword evidence="5" id="KW-0677">Repeat</keyword>
<keyword evidence="3 9" id="KW-0813">Transport</keyword>
<evidence type="ECO:0000256" key="5">
    <source>
        <dbReference type="ARBA" id="ARBA00022737"/>
    </source>
</evidence>
<dbReference type="GO" id="GO:1990544">
    <property type="term" value="P:mitochondrial ATP transmembrane transport"/>
    <property type="evidence" value="ECO:0007669"/>
    <property type="project" value="InterPro"/>
</dbReference>
<dbReference type="EMBL" id="CATQJL010000305">
    <property type="protein sequence ID" value="CAJ0603979.1"/>
    <property type="molecule type" value="Genomic_DNA"/>
</dbReference>
<dbReference type="Pfam" id="PF00153">
    <property type="entry name" value="Mito_carr"/>
    <property type="match status" value="3"/>
</dbReference>
<evidence type="ECO:0000313" key="12">
    <source>
        <dbReference type="EMBL" id="CAJ0603979.1"/>
    </source>
</evidence>
<evidence type="ECO:0000256" key="6">
    <source>
        <dbReference type="ARBA" id="ARBA00022989"/>
    </source>
</evidence>
<keyword evidence="7 8" id="KW-0472">Membrane</keyword>
<evidence type="ECO:0000256" key="11">
    <source>
        <dbReference type="SAM" id="MobiDB-lite"/>
    </source>
</evidence>
<dbReference type="GO" id="GO:0005743">
    <property type="term" value="C:mitochondrial inner membrane"/>
    <property type="evidence" value="ECO:0007669"/>
    <property type="project" value="InterPro"/>
</dbReference>
<evidence type="ECO:0000256" key="1">
    <source>
        <dbReference type="ARBA" id="ARBA00004141"/>
    </source>
</evidence>
<sequence>MEQLRVSRENVSMSRTSRPVRPRDPRDVGKFAIDLAVGGASAAISKTAVAPIERVKLLLQVQYSHKSIAAQDRYKGIMDAFIRVPKEQGFFSFWRGNMTNVMRYFPTQALNFAFNDLYKSLMLAKLNRNEHFWKYTFGSLAAGGCAGSTTLCFVYPLDFIRTRLSVDVGTHKTNRDYTGFMDCLRKTVRSEGVVGLYRGFFISIQTYFIYRAVYFGMYDTIRQFVQEDKRNLHFVSSFLIAQGVSICSAYLTYPWDTVRRRMMIKGTLSSKRAFAAAKRIVVEEGVRGLFKGALANIFRSSGGALVMAIYEEIQKHLQKSHGNCSRFFVSSISRAFLEQPSALSSVRFS</sequence>